<evidence type="ECO:0000256" key="10">
    <source>
        <dbReference type="ARBA" id="ARBA00022840"/>
    </source>
</evidence>
<dbReference type="NCBIfam" id="TIGR01517">
    <property type="entry name" value="ATPase-IIB_Ca"/>
    <property type="match status" value="1"/>
</dbReference>
<keyword evidence="10" id="KW-0067">ATP-binding</keyword>
<dbReference type="CDD" id="cd02089">
    <property type="entry name" value="P-type_ATPase_Ca_prok"/>
    <property type="match status" value="1"/>
</dbReference>
<dbReference type="AlphaFoldDB" id="G8TNE8"/>
<dbReference type="EMBL" id="CP003178">
    <property type="protein sequence ID" value="AEV99865.1"/>
    <property type="molecule type" value="Genomic_DNA"/>
</dbReference>
<evidence type="ECO:0000259" key="15">
    <source>
        <dbReference type="SMART" id="SM00831"/>
    </source>
</evidence>
<keyword evidence="16" id="KW-0378">Hydrolase</keyword>
<dbReference type="FunFam" id="3.40.50.1000:FF:000028">
    <property type="entry name" value="Calcium-transporting P-type ATPase, putative"/>
    <property type="match status" value="1"/>
</dbReference>
<evidence type="ECO:0000256" key="6">
    <source>
        <dbReference type="ARBA" id="ARBA00022692"/>
    </source>
</evidence>
<keyword evidence="8" id="KW-0547">Nucleotide-binding</keyword>
<dbReference type="InterPro" id="IPR059000">
    <property type="entry name" value="ATPase_P-type_domA"/>
</dbReference>
<dbReference type="GO" id="GO:0006883">
    <property type="term" value="P:intracellular sodium ion homeostasis"/>
    <property type="evidence" value="ECO:0007669"/>
    <property type="project" value="TreeGrafter"/>
</dbReference>
<dbReference type="InterPro" id="IPR006408">
    <property type="entry name" value="P-type_ATPase_IIB"/>
</dbReference>
<keyword evidence="11" id="KW-1278">Translocase</keyword>
<dbReference type="PRINTS" id="PR00119">
    <property type="entry name" value="CATATPASE"/>
</dbReference>
<feature type="transmembrane region" description="Helical" evidence="14">
    <location>
        <begin position="269"/>
        <end position="287"/>
    </location>
</feature>
<dbReference type="GO" id="GO:0005388">
    <property type="term" value="F:P-type calcium transporter activity"/>
    <property type="evidence" value="ECO:0007669"/>
    <property type="project" value="UniProtKB-EC"/>
</dbReference>
<dbReference type="Pfam" id="PF08282">
    <property type="entry name" value="Hydrolase_3"/>
    <property type="match status" value="1"/>
</dbReference>
<dbReference type="GO" id="GO:0005886">
    <property type="term" value="C:plasma membrane"/>
    <property type="evidence" value="ECO:0007669"/>
    <property type="project" value="UniProtKB-SubCell"/>
</dbReference>
<evidence type="ECO:0000256" key="11">
    <source>
        <dbReference type="ARBA" id="ARBA00022967"/>
    </source>
</evidence>
<keyword evidence="5" id="KW-0813">Transport</keyword>
<accession>G8TNE8</accession>
<dbReference type="SFLD" id="SFLDG00002">
    <property type="entry name" value="C1.7:_P-type_atpase_like"/>
    <property type="match status" value="1"/>
</dbReference>
<feature type="domain" description="Cation-transporting P-type ATPase N-terminal" evidence="15">
    <location>
        <begin position="28"/>
        <end position="101"/>
    </location>
</feature>
<dbReference type="SFLD" id="SFLDF00027">
    <property type="entry name" value="p-type_atpase"/>
    <property type="match status" value="1"/>
</dbReference>
<feature type="transmembrane region" description="Helical" evidence="14">
    <location>
        <begin position="299"/>
        <end position="321"/>
    </location>
</feature>
<feature type="transmembrane region" description="Helical" evidence="14">
    <location>
        <begin position="685"/>
        <end position="706"/>
    </location>
</feature>
<evidence type="ECO:0000256" key="5">
    <source>
        <dbReference type="ARBA" id="ARBA00022568"/>
    </source>
</evidence>
<keyword evidence="7" id="KW-0479">Metal-binding</keyword>
<keyword evidence="9" id="KW-0106">Calcium</keyword>
<dbReference type="InterPro" id="IPR018303">
    <property type="entry name" value="ATPase_P-typ_P_site"/>
</dbReference>
<evidence type="ECO:0000313" key="17">
    <source>
        <dbReference type="Proteomes" id="UP000005438"/>
    </source>
</evidence>
<evidence type="ECO:0000313" key="16">
    <source>
        <dbReference type="EMBL" id="AEV99865.1"/>
    </source>
</evidence>
<dbReference type="PANTHER" id="PTHR43294:SF21">
    <property type="entry name" value="CATION TRANSPORTING ATPASE"/>
    <property type="match status" value="1"/>
</dbReference>
<keyword evidence="5" id="KW-0109">Calcium transport</keyword>
<dbReference type="InterPro" id="IPR023214">
    <property type="entry name" value="HAD_sf"/>
</dbReference>
<sequence length="887" mass="97486">MQVKIITEFKALANQKQITGKNSYYKMNWHTSPTDAILNELQSNMDGLPDDEAAKRIQQYGPNQLQEKKKRPAWMLFAMQFKDVMILILMVAAIVSGFVGDVKDAIVILIIIIINAVVGFVQEFRAEKAIDALKELSAALVRVRRNKQVKQIPATEVVPGDIVLFEAGDMVGADVRIVESHALKIEEASLTGESQAVDKSPRALQDEEAPLGDRTNMAYKSTLVTAGNGTGIVVATGMETEIGKIAGMLQEKEPATPLQQRLADFSKKLSFVVLGICVVLYGIGIFLRGQDPLNMLLTTISLAVAAIPEALPAVITIALALGAKKLVRKNALIRKLPAVETLGSVTYICTDKTGTLTQNQMTVQEIWQVEKFNLAIPGISTNQALLLLMSLNHDAQKDHTDNNKRKGDPTEVALVQYALQQEAYDDKWEQAFPREQELPFDSDRKLMTTVHKANDQFLVVTKGALESILKICKNADAEPITARSNQLAETGQRVIAYSCKLVQQLPKEEDQTVLESDQDFCGLAGMIDPPRPEARQAIAACRTAGIVPVLITGDHPVTAGAIARDMGILKSRDDRTVTGAELAKFSDEDLDNNITHIKVYARVSPQQKLRIVKALQKKEQFVAMTGDGVNDAPALKRANIGVAMGITGTDVSKEAADMILLDDNFATIVKAVEEGRRIYDNIRKFIRYVLACNFAEILTIFMAPVVGLPIPLLPIHILWINLVTDSLPGLALAGEKADTHIMQRPPRNPGEGIFSQGLGFYTIWVGVLMAAVTLIMQAWAIHVGDAHWQTMVFTVLCFSQMAQAQVSRSEYEYIYRMGIFTNRPLVGAIALTTILQIAIIYLPVLNRIFNTAPLTITELGFSVLVSAITFHAVELEKFLKRRSGKVN</sequence>
<dbReference type="KEGG" id="nko:Niako_3565"/>
<dbReference type="SUPFAM" id="SSF81660">
    <property type="entry name" value="Metal cation-transporting ATPase, ATP-binding domain N"/>
    <property type="match status" value="1"/>
</dbReference>
<dbReference type="InterPro" id="IPR006068">
    <property type="entry name" value="ATPase_P-typ_cation-transptr_C"/>
</dbReference>
<dbReference type="Pfam" id="PF00689">
    <property type="entry name" value="Cation_ATPase_C"/>
    <property type="match status" value="1"/>
</dbReference>
<dbReference type="eggNOG" id="COG0474">
    <property type="taxonomic scope" value="Bacteria"/>
</dbReference>
<dbReference type="GO" id="GO:1990573">
    <property type="term" value="P:potassium ion import across plasma membrane"/>
    <property type="evidence" value="ECO:0007669"/>
    <property type="project" value="TreeGrafter"/>
</dbReference>
<dbReference type="InterPro" id="IPR023299">
    <property type="entry name" value="ATPase_P-typ_cyto_dom_N"/>
</dbReference>
<dbReference type="GO" id="GO:0005524">
    <property type="term" value="F:ATP binding"/>
    <property type="evidence" value="ECO:0007669"/>
    <property type="project" value="UniProtKB-KW"/>
</dbReference>
<evidence type="ECO:0000256" key="8">
    <source>
        <dbReference type="ARBA" id="ARBA00022741"/>
    </source>
</evidence>
<dbReference type="Gene3D" id="3.40.1110.10">
    <property type="entry name" value="Calcium-transporting ATPase, cytoplasmic domain N"/>
    <property type="match status" value="1"/>
</dbReference>
<dbReference type="GO" id="GO:0030007">
    <property type="term" value="P:intracellular potassium ion homeostasis"/>
    <property type="evidence" value="ECO:0007669"/>
    <property type="project" value="TreeGrafter"/>
</dbReference>
<dbReference type="OrthoDB" id="9770315at2"/>
<dbReference type="PRINTS" id="PR00120">
    <property type="entry name" value="HATPASE"/>
</dbReference>
<dbReference type="SFLD" id="SFLDS00003">
    <property type="entry name" value="Haloacid_Dehalogenase"/>
    <property type="match status" value="1"/>
</dbReference>
<dbReference type="RefSeq" id="WP_014219779.1">
    <property type="nucleotide sequence ID" value="NC_016609.1"/>
</dbReference>
<dbReference type="InterPro" id="IPR044492">
    <property type="entry name" value="P_typ_ATPase_HD_dom"/>
</dbReference>
<dbReference type="Gene3D" id="1.20.1110.10">
    <property type="entry name" value="Calcium-transporting ATPase, transmembrane domain"/>
    <property type="match status" value="1"/>
</dbReference>
<feature type="transmembrane region" description="Helical" evidence="14">
    <location>
        <begin position="74"/>
        <end position="99"/>
    </location>
</feature>
<dbReference type="GO" id="GO:0016887">
    <property type="term" value="F:ATP hydrolysis activity"/>
    <property type="evidence" value="ECO:0007669"/>
    <property type="project" value="InterPro"/>
</dbReference>
<dbReference type="STRING" id="700598.Niako_3565"/>
<keyword evidence="4" id="KW-1003">Cell membrane</keyword>
<dbReference type="InterPro" id="IPR023298">
    <property type="entry name" value="ATPase_P-typ_TM_dom_sf"/>
</dbReference>
<dbReference type="PROSITE" id="PS00154">
    <property type="entry name" value="ATPASE_E1_E2"/>
    <property type="match status" value="1"/>
</dbReference>
<dbReference type="SUPFAM" id="SSF81665">
    <property type="entry name" value="Calcium ATPase, transmembrane domain M"/>
    <property type="match status" value="1"/>
</dbReference>
<feature type="transmembrane region" description="Helical" evidence="14">
    <location>
        <begin position="753"/>
        <end position="780"/>
    </location>
</feature>
<dbReference type="InterPro" id="IPR036412">
    <property type="entry name" value="HAD-like_sf"/>
</dbReference>
<dbReference type="PANTHER" id="PTHR43294">
    <property type="entry name" value="SODIUM/POTASSIUM-TRANSPORTING ATPASE SUBUNIT ALPHA"/>
    <property type="match status" value="1"/>
</dbReference>
<keyword evidence="13 14" id="KW-0472">Membrane</keyword>
<dbReference type="EC" id="7.2.2.10" evidence="3"/>
<evidence type="ECO:0000256" key="1">
    <source>
        <dbReference type="ARBA" id="ARBA00004651"/>
    </source>
</evidence>
<dbReference type="NCBIfam" id="TIGR01494">
    <property type="entry name" value="ATPase_P-type"/>
    <property type="match status" value="2"/>
</dbReference>
<evidence type="ECO:0000256" key="9">
    <source>
        <dbReference type="ARBA" id="ARBA00022837"/>
    </source>
</evidence>
<comment type="similarity">
    <text evidence="2">Belongs to the cation transport ATPase (P-type) (TC 3.A.3) family. Type IIA subfamily.</text>
</comment>
<dbReference type="PATRIC" id="fig|700598.3.peg.3650"/>
<dbReference type="Gene3D" id="2.70.150.10">
    <property type="entry name" value="Calcium-transporting ATPase, cytoplasmic transduction domain A"/>
    <property type="match status" value="1"/>
</dbReference>
<dbReference type="InterPro" id="IPR050510">
    <property type="entry name" value="Cation_transp_ATPase_P-type"/>
</dbReference>
<dbReference type="SUPFAM" id="SSF56784">
    <property type="entry name" value="HAD-like"/>
    <property type="match status" value="1"/>
</dbReference>
<dbReference type="GO" id="GO:1902600">
    <property type="term" value="P:proton transmembrane transport"/>
    <property type="evidence" value="ECO:0007669"/>
    <property type="project" value="TreeGrafter"/>
</dbReference>
<dbReference type="FunFam" id="2.70.150.10:FF:000016">
    <property type="entry name" value="Calcium-transporting P-type ATPase putative"/>
    <property type="match status" value="1"/>
</dbReference>
<comment type="subcellular location">
    <subcellularLocation>
        <location evidence="1">Cell membrane</location>
        <topology evidence="1">Multi-pass membrane protein</topology>
    </subcellularLocation>
</comment>
<dbReference type="InterPro" id="IPR004014">
    <property type="entry name" value="ATPase_P-typ_cation-transptr_N"/>
</dbReference>
<dbReference type="InterPro" id="IPR001757">
    <property type="entry name" value="P_typ_ATPase"/>
</dbReference>
<name>G8TNE8_NIAKG</name>
<evidence type="ECO:0000256" key="2">
    <source>
        <dbReference type="ARBA" id="ARBA00005675"/>
    </source>
</evidence>
<dbReference type="GO" id="GO:0036376">
    <property type="term" value="P:sodium ion export across plasma membrane"/>
    <property type="evidence" value="ECO:0007669"/>
    <property type="project" value="TreeGrafter"/>
</dbReference>
<feature type="transmembrane region" description="Helical" evidence="14">
    <location>
        <begin position="825"/>
        <end position="845"/>
    </location>
</feature>
<gene>
    <name evidence="16" type="ordered locus">Niako_3565</name>
</gene>
<dbReference type="Gene3D" id="3.40.50.1000">
    <property type="entry name" value="HAD superfamily/HAD-like"/>
    <property type="match status" value="1"/>
</dbReference>
<proteinExistence type="inferred from homology"/>
<dbReference type="Pfam" id="PF00690">
    <property type="entry name" value="Cation_ATPase_N"/>
    <property type="match status" value="1"/>
</dbReference>
<evidence type="ECO:0000256" key="3">
    <source>
        <dbReference type="ARBA" id="ARBA00012790"/>
    </source>
</evidence>
<dbReference type="HOGENOM" id="CLU_002360_1_1_10"/>
<dbReference type="SMART" id="SM00831">
    <property type="entry name" value="Cation_ATPase_N"/>
    <property type="match status" value="1"/>
</dbReference>
<evidence type="ECO:0000256" key="14">
    <source>
        <dbReference type="SAM" id="Phobius"/>
    </source>
</evidence>
<feature type="transmembrane region" description="Helical" evidence="14">
    <location>
        <begin position="851"/>
        <end position="873"/>
    </location>
</feature>
<keyword evidence="5" id="KW-0406">Ion transport</keyword>
<evidence type="ECO:0000256" key="12">
    <source>
        <dbReference type="ARBA" id="ARBA00022989"/>
    </source>
</evidence>
<evidence type="ECO:0000256" key="4">
    <source>
        <dbReference type="ARBA" id="ARBA00022475"/>
    </source>
</evidence>
<reference evidence="16 17" key="1">
    <citation type="submission" date="2011-12" db="EMBL/GenBank/DDBJ databases">
        <title>The complete genome of Niastella koreensis GR20-10.</title>
        <authorList>
            <consortium name="US DOE Joint Genome Institute (JGI-PGF)"/>
            <person name="Lucas S."/>
            <person name="Han J."/>
            <person name="Lapidus A."/>
            <person name="Bruce D."/>
            <person name="Goodwin L."/>
            <person name="Pitluck S."/>
            <person name="Peters L."/>
            <person name="Kyrpides N."/>
            <person name="Mavromatis K."/>
            <person name="Ivanova N."/>
            <person name="Mikhailova N."/>
            <person name="Davenport K."/>
            <person name="Saunders E."/>
            <person name="Detter J.C."/>
            <person name="Tapia R."/>
            <person name="Han C."/>
            <person name="Land M."/>
            <person name="Hauser L."/>
            <person name="Markowitz V."/>
            <person name="Cheng J.-F."/>
            <person name="Hugenholtz P."/>
            <person name="Woyke T."/>
            <person name="Wu D."/>
            <person name="Tindall B."/>
            <person name="Pomrenke H."/>
            <person name="Brambilla E."/>
            <person name="Klenk H.-P."/>
            <person name="Eisen J.A."/>
        </authorList>
    </citation>
    <scope>NUCLEOTIDE SEQUENCE [LARGE SCALE GENOMIC DNA]</scope>
    <source>
        <strain evidence="17">DSM 17620 / KACC 11465 / NBRC 106392 / GR20-10</strain>
    </source>
</reference>
<evidence type="ECO:0000256" key="7">
    <source>
        <dbReference type="ARBA" id="ARBA00022723"/>
    </source>
</evidence>
<dbReference type="Proteomes" id="UP000005438">
    <property type="component" value="Chromosome"/>
</dbReference>
<keyword evidence="6 14" id="KW-0812">Transmembrane</keyword>
<organism evidence="16 17">
    <name type="scientific">Niastella koreensis (strain DSM 17620 / KACC 11465 / NBRC 106392 / GR20-10)</name>
    <dbReference type="NCBI Taxonomy" id="700598"/>
    <lineage>
        <taxon>Bacteria</taxon>
        <taxon>Pseudomonadati</taxon>
        <taxon>Bacteroidota</taxon>
        <taxon>Chitinophagia</taxon>
        <taxon>Chitinophagales</taxon>
        <taxon>Chitinophagaceae</taxon>
        <taxon>Niastella</taxon>
    </lineage>
</organism>
<dbReference type="Pfam" id="PF13246">
    <property type="entry name" value="Cation_ATPase"/>
    <property type="match status" value="1"/>
</dbReference>
<dbReference type="SUPFAM" id="SSF81653">
    <property type="entry name" value="Calcium ATPase, transduction domain A"/>
    <property type="match status" value="1"/>
</dbReference>
<dbReference type="Pfam" id="PF00122">
    <property type="entry name" value="E1-E2_ATPase"/>
    <property type="match status" value="1"/>
</dbReference>
<dbReference type="InterPro" id="IPR008250">
    <property type="entry name" value="ATPase_P-typ_transduc_dom_A_sf"/>
</dbReference>
<dbReference type="GO" id="GO:0005391">
    <property type="term" value="F:P-type sodium:potassium-exchanging transporter activity"/>
    <property type="evidence" value="ECO:0007669"/>
    <property type="project" value="TreeGrafter"/>
</dbReference>
<feature type="transmembrane region" description="Helical" evidence="14">
    <location>
        <begin position="105"/>
        <end position="124"/>
    </location>
</feature>
<evidence type="ECO:0000256" key="13">
    <source>
        <dbReference type="ARBA" id="ARBA00023136"/>
    </source>
</evidence>
<keyword evidence="12 14" id="KW-1133">Transmembrane helix</keyword>
<protein>
    <recommendedName>
        <fullName evidence="3">P-type Ca(2+) transporter</fullName>
        <ecNumber evidence="3">7.2.2.10</ecNumber>
    </recommendedName>
</protein>
<dbReference type="GO" id="GO:0046872">
    <property type="term" value="F:metal ion binding"/>
    <property type="evidence" value="ECO:0007669"/>
    <property type="project" value="UniProtKB-KW"/>
</dbReference>